<feature type="domain" description="ABM" evidence="2">
    <location>
        <begin position="11"/>
        <end position="101"/>
    </location>
</feature>
<dbReference type="GeneID" id="74306607"/>
<dbReference type="Pfam" id="PF03992">
    <property type="entry name" value="ABM"/>
    <property type="match status" value="1"/>
</dbReference>
<feature type="transmembrane region" description="Helical" evidence="1">
    <location>
        <begin position="126"/>
        <end position="148"/>
    </location>
</feature>
<organism evidence="3 4">
    <name type="scientific">Methanoplanus endosymbiosus</name>
    <dbReference type="NCBI Taxonomy" id="33865"/>
    <lineage>
        <taxon>Archaea</taxon>
        <taxon>Methanobacteriati</taxon>
        <taxon>Methanobacteriota</taxon>
        <taxon>Stenosarchaea group</taxon>
        <taxon>Methanomicrobia</taxon>
        <taxon>Methanomicrobiales</taxon>
        <taxon>Methanomicrobiaceae</taxon>
        <taxon>Methanoplanus</taxon>
    </lineage>
</organism>
<protein>
    <submittedName>
        <fullName evidence="3">Antibiotic biosynthesis monooxygenase</fullName>
    </submittedName>
</protein>
<keyword evidence="1" id="KW-0472">Membrane</keyword>
<reference evidence="3" key="1">
    <citation type="submission" date="2022-04" db="EMBL/GenBank/DDBJ databases">
        <title>Complete genome of Methanoplanus endosymbiosus DSM 3599.</title>
        <authorList>
            <person name="Chen S.-C."/>
            <person name="You Y.-T."/>
            <person name="Zhou Y.-Z."/>
            <person name="Lai M.-C."/>
        </authorList>
    </citation>
    <scope>NUCLEOTIDE SEQUENCE</scope>
    <source>
        <strain evidence="3">DSM 3599</strain>
    </source>
</reference>
<dbReference type="RefSeq" id="WP_257743224.1">
    <property type="nucleotide sequence ID" value="NZ_CP096115.1"/>
</dbReference>
<gene>
    <name evidence="3" type="ORF">L6E24_02890</name>
</gene>
<proteinExistence type="predicted"/>
<evidence type="ECO:0000313" key="3">
    <source>
        <dbReference type="EMBL" id="UUX93083.1"/>
    </source>
</evidence>
<keyword evidence="3" id="KW-0560">Oxidoreductase</keyword>
<dbReference type="PROSITE" id="PS51725">
    <property type="entry name" value="ABM"/>
    <property type="match status" value="1"/>
</dbReference>
<dbReference type="EMBL" id="CP096115">
    <property type="protein sequence ID" value="UUX93083.1"/>
    <property type="molecule type" value="Genomic_DNA"/>
</dbReference>
<keyword evidence="1" id="KW-0812">Transmembrane</keyword>
<dbReference type="GO" id="GO:0004497">
    <property type="term" value="F:monooxygenase activity"/>
    <property type="evidence" value="ECO:0007669"/>
    <property type="project" value="UniProtKB-KW"/>
</dbReference>
<dbReference type="Proteomes" id="UP001060368">
    <property type="component" value="Chromosome"/>
</dbReference>
<dbReference type="InterPro" id="IPR011008">
    <property type="entry name" value="Dimeric_a/b-barrel"/>
</dbReference>
<keyword evidence="3" id="KW-0503">Monooxygenase</keyword>
<evidence type="ECO:0000259" key="2">
    <source>
        <dbReference type="PROSITE" id="PS51725"/>
    </source>
</evidence>
<dbReference type="PANTHER" id="PTHR40057">
    <property type="entry name" value="SLR1162 PROTEIN"/>
    <property type="match status" value="1"/>
</dbReference>
<dbReference type="SUPFAM" id="SSF54909">
    <property type="entry name" value="Dimeric alpha+beta barrel"/>
    <property type="match status" value="1"/>
</dbReference>
<accession>A0A9E7PMQ8</accession>
<dbReference type="PANTHER" id="PTHR40057:SF1">
    <property type="entry name" value="SLR1162 PROTEIN"/>
    <property type="match status" value="1"/>
</dbReference>
<dbReference type="InterPro" id="IPR007138">
    <property type="entry name" value="ABM_dom"/>
</dbReference>
<evidence type="ECO:0000256" key="1">
    <source>
        <dbReference type="SAM" id="Phobius"/>
    </source>
</evidence>
<name>A0A9E7PMQ8_9EURY</name>
<evidence type="ECO:0000313" key="4">
    <source>
        <dbReference type="Proteomes" id="UP001060368"/>
    </source>
</evidence>
<feature type="transmembrane region" description="Helical" evidence="1">
    <location>
        <begin position="160"/>
        <end position="179"/>
    </location>
</feature>
<dbReference type="KEGG" id="mend:L6E24_02890"/>
<sequence length="202" mass="24021">MSDETQNPDPVTIVRTHFVKPGFKEEFEEEIMHLSKILSQYPGYLGVNFFRPLDPADGDYRIVIKFRTENDHKNWRASEDYKRWEEIEKKITIAPPRTYKLDGLETWFTLPGNRVIKPPRKERQYFVTWLAIWPVISVLGPIEAIIFGDLPYILQKMIDVAILAFLMTYIVMPFMTRLFRKFLYPKGTRKILDDNDRLINEF</sequence>
<keyword evidence="4" id="KW-1185">Reference proteome</keyword>
<dbReference type="InterPro" id="IPR038762">
    <property type="entry name" value="ABM_predict"/>
</dbReference>
<dbReference type="AlphaFoldDB" id="A0A9E7PMQ8"/>
<keyword evidence="1" id="KW-1133">Transmembrane helix</keyword>
<dbReference type="Gene3D" id="3.30.70.100">
    <property type="match status" value="1"/>
</dbReference>